<protein>
    <submittedName>
        <fullName evidence="1">Uncharacterized protein</fullName>
    </submittedName>
</protein>
<evidence type="ECO:0000313" key="1">
    <source>
        <dbReference type="EMBL" id="QFS46301.1"/>
    </source>
</evidence>
<reference evidence="1 2" key="1">
    <citation type="submission" date="2019-10" db="EMBL/GenBank/DDBJ databases">
        <title>Genomic and transcriptomic insights into the perfect genentic adaptation of a filamentous nitrogen-fixing cyanobacterium to rice fields.</title>
        <authorList>
            <person name="Chen Z."/>
        </authorList>
    </citation>
    <scope>NUCLEOTIDE SEQUENCE [LARGE SCALE GENOMIC DNA]</scope>
    <source>
        <strain evidence="1">CCNUC1</strain>
    </source>
</reference>
<dbReference type="KEGG" id="nsh:GXM_03782"/>
<evidence type="ECO:0000313" key="2">
    <source>
        <dbReference type="Proteomes" id="UP000326678"/>
    </source>
</evidence>
<accession>A0A5P8W129</accession>
<dbReference type="EMBL" id="CP045226">
    <property type="protein sequence ID" value="QFS46301.1"/>
    <property type="molecule type" value="Genomic_DNA"/>
</dbReference>
<name>A0A5P8W129_9NOSO</name>
<dbReference type="Proteomes" id="UP000326678">
    <property type="component" value="Chromosome Gxm1"/>
</dbReference>
<proteinExistence type="predicted"/>
<gene>
    <name evidence="1" type="ORF">GXM_03782</name>
</gene>
<organism evidence="1 2">
    <name type="scientific">Nostoc sphaeroides CCNUC1</name>
    <dbReference type="NCBI Taxonomy" id="2653204"/>
    <lineage>
        <taxon>Bacteria</taxon>
        <taxon>Bacillati</taxon>
        <taxon>Cyanobacteriota</taxon>
        <taxon>Cyanophyceae</taxon>
        <taxon>Nostocales</taxon>
        <taxon>Nostocaceae</taxon>
        <taxon>Nostoc</taxon>
    </lineage>
</organism>
<sequence length="59" mass="6771">MFISSIQVKSLIFSQLSQKKSDVYDGLRLRSCMIFNERAMPTAGCAYALQKRRASQHCR</sequence>
<dbReference type="AlphaFoldDB" id="A0A5P8W129"/>
<keyword evidence="2" id="KW-1185">Reference proteome</keyword>